<keyword evidence="2" id="KW-0732">Signal</keyword>
<dbReference type="PROSITE" id="PS51257">
    <property type="entry name" value="PROKAR_LIPOPROTEIN"/>
    <property type="match status" value="1"/>
</dbReference>
<dbReference type="PANTHER" id="PTHR31157">
    <property type="entry name" value="SCP DOMAIN-CONTAINING PROTEIN"/>
    <property type="match status" value="1"/>
</dbReference>
<evidence type="ECO:0000313" key="4">
    <source>
        <dbReference type="EMBL" id="MCS0584932.1"/>
    </source>
</evidence>
<feature type="chain" id="PRO_5045170250" evidence="2">
    <location>
        <begin position="34"/>
        <end position="331"/>
    </location>
</feature>
<feature type="compositionally biased region" description="Gly residues" evidence="1">
    <location>
        <begin position="34"/>
        <end position="45"/>
    </location>
</feature>
<feature type="domain" description="SCP" evidence="3">
    <location>
        <begin position="72"/>
        <end position="197"/>
    </location>
</feature>
<organism evidence="4 5">
    <name type="scientific">Massilia pinisoli</name>
    <dbReference type="NCBI Taxonomy" id="1772194"/>
    <lineage>
        <taxon>Bacteria</taxon>
        <taxon>Pseudomonadati</taxon>
        <taxon>Pseudomonadota</taxon>
        <taxon>Betaproteobacteria</taxon>
        <taxon>Burkholderiales</taxon>
        <taxon>Oxalobacteraceae</taxon>
        <taxon>Telluria group</taxon>
        <taxon>Massilia</taxon>
    </lineage>
</organism>
<evidence type="ECO:0000313" key="5">
    <source>
        <dbReference type="Proteomes" id="UP001204151"/>
    </source>
</evidence>
<comment type="caution">
    <text evidence="4">The sequence shown here is derived from an EMBL/GenBank/DDBJ whole genome shotgun (WGS) entry which is preliminary data.</text>
</comment>
<evidence type="ECO:0000256" key="2">
    <source>
        <dbReference type="SAM" id="SignalP"/>
    </source>
</evidence>
<dbReference type="Pfam" id="PF00188">
    <property type="entry name" value="CAP"/>
    <property type="match status" value="1"/>
</dbReference>
<evidence type="ECO:0000256" key="1">
    <source>
        <dbReference type="SAM" id="MobiDB-lite"/>
    </source>
</evidence>
<dbReference type="EMBL" id="JANUGW010000026">
    <property type="protein sequence ID" value="MCS0584932.1"/>
    <property type="molecule type" value="Genomic_DNA"/>
</dbReference>
<name>A0ABT1ZYC5_9BURK</name>
<dbReference type="SUPFAM" id="SSF55797">
    <property type="entry name" value="PR-1-like"/>
    <property type="match status" value="1"/>
</dbReference>
<dbReference type="Gene3D" id="3.40.33.10">
    <property type="entry name" value="CAP"/>
    <property type="match status" value="1"/>
</dbReference>
<sequence length="331" mass="34624">MSRMHRARQIALAITAAWALVACGGGGSGSGTAGVGSNTGNGTSGGSPSTGFSGQDASAPVATNNIATDGLNWINYRRSQIGMPALTHSGVIDIAAQGHSDYQRVNNTVTHIQTAGKPGFTGEKPDDRLRAAGYTFGFPNAYGEVISATNNGSGFYMAEELITAIYHRFVIFEPVFQEIGTGAATTTTGYSYFTADFTTNNGYGNGIAAGTIVTWPVNGQTKVPNNFFSDYEEPDPVPDPGVNEVGYPVSVHTNLTRKLTVQAFTIRAHGTSTDLSTRLLAQGQDPQMATNQSAAAIVPLSPLAAATTYDVTFSGAIDGTPITRTWSFTTK</sequence>
<keyword evidence="5" id="KW-1185">Reference proteome</keyword>
<feature type="signal peptide" evidence="2">
    <location>
        <begin position="1"/>
        <end position="33"/>
    </location>
</feature>
<reference evidence="4 5" key="1">
    <citation type="submission" date="2022-08" db="EMBL/GenBank/DDBJ databases">
        <title>Reclassification of Massilia species as members of the genera Telluria, Duganella, Pseudoduganella, Mokoshia gen. nov. and Zemynaea gen. nov. using orthogonal and non-orthogonal genome-based approaches.</title>
        <authorList>
            <person name="Bowman J.P."/>
        </authorList>
    </citation>
    <scope>NUCLEOTIDE SEQUENCE [LARGE SCALE GENOMIC DNA]</scope>
    <source>
        <strain evidence="4 5">JCM 31316</strain>
    </source>
</reference>
<dbReference type="InterPro" id="IPR014044">
    <property type="entry name" value="CAP_dom"/>
</dbReference>
<gene>
    <name evidence="4" type="ORF">NX784_25415</name>
</gene>
<dbReference type="InterPro" id="IPR035940">
    <property type="entry name" value="CAP_sf"/>
</dbReference>
<dbReference type="PANTHER" id="PTHR31157:SF1">
    <property type="entry name" value="SCP DOMAIN-CONTAINING PROTEIN"/>
    <property type="match status" value="1"/>
</dbReference>
<accession>A0ABT1ZYC5</accession>
<evidence type="ECO:0000259" key="3">
    <source>
        <dbReference type="Pfam" id="PF00188"/>
    </source>
</evidence>
<dbReference type="Proteomes" id="UP001204151">
    <property type="component" value="Unassembled WGS sequence"/>
</dbReference>
<feature type="region of interest" description="Disordered" evidence="1">
    <location>
        <begin position="34"/>
        <end position="58"/>
    </location>
</feature>
<proteinExistence type="predicted"/>
<protein>
    <submittedName>
        <fullName evidence="4">CAP domain-containing protein</fullName>
    </submittedName>
</protein>
<dbReference type="CDD" id="cd05379">
    <property type="entry name" value="CAP_bacterial"/>
    <property type="match status" value="1"/>
</dbReference>